<dbReference type="AlphaFoldDB" id="A0AAN7H8Z6"/>
<feature type="compositionally biased region" description="Basic and acidic residues" evidence="1">
    <location>
        <begin position="60"/>
        <end position="74"/>
    </location>
</feature>
<name>A0AAN7H8Z6_9PEZI</name>
<feature type="compositionally biased region" description="Polar residues" evidence="1">
    <location>
        <begin position="22"/>
        <end position="41"/>
    </location>
</feature>
<keyword evidence="2" id="KW-0812">Transmembrane</keyword>
<reference evidence="4" key="2">
    <citation type="submission" date="2023-05" db="EMBL/GenBank/DDBJ databases">
        <authorList>
            <consortium name="Lawrence Berkeley National Laboratory"/>
            <person name="Steindorff A."/>
            <person name="Hensen N."/>
            <person name="Bonometti L."/>
            <person name="Westerberg I."/>
            <person name="Brannstrom I.O."/>
            <person name="Guillou S."/>
            <person name="Cros-Aarteil S."/>
            <person name="Calhoun S."/>
            <person name="Haridas S."/>
            <person name="Kuo A."/>
            <person name="Mondo S."/>
            <person name="Pangilinan J."/>
            <person name="Riley R."/>
            <person name="Labutti K."/>
            <person name="Andreopoulos B."/>
            <person name="Lipzen A."/>
            <person name="Chen C."/>
            <person name="Yanf M."/>
            <person name="Daum C."/>
            <person name="Ng V."/>
            <person name="Clum A."/>
            <person name="Ohm R."/>
            <person name="Martin F."/>
            <person name="Silar P."/>
            <person name="Natvig D."/>
            <person name="Lalanne C."/>
            <person name="Gautier V."/>
            <person name="Ament-Velasquez S.L."/>
            <person name="Kruys A."/>
            <person name="Hutchinson M.I."/>
            <person name="Powell A.J."/>
            <person name="Barry K."/>
            <person name="Miller A.N."/>
            <person name="Grigoriev I.V."/>
            <person name="Debuchy R."/>
            <person name="Gladieux P."/>
            <person name="Thoren M.H."/>
            <person name="Johannesson H."/>
        </authorList>
    </citation>
    <scope>NUCLEOTIDE SEQUENCE</scope>
    <source>
        <strain evidence="4">CBS 990.96</strain>
    </source>
</reference>
<accession>A0AAN7H8Z6</accession>
<dbReference type="Pfam" id="PF20237">
    <property type="entry name" value="DUF6594"/>
    <property type="match status" value="1"/>
</dbReference>
<feature type="domain" description="DUF6594" evidence="3">
    <location>
        <begin position="124"/>
        <end position="346"/>
    </location>
</feature>
<dbReference type="EMBL" id="MU865287">
    <property type="protein sequence ID" value="KAK4232445.1"/>
    <property type="molecule type" value="Genomic_DNA"/>
</dbReference>
<feature type="transmembrane region" description="Helical" evidence="2">
    <location>
        <begin position="302"/>
        <end position="324"/>
    </location>
</feature>
<comment type="caution">
    <text evidence="4">The sequence shown here is derived from an EMBL/GenBank/DDBJ whole genome shotgun (WGS) entry which is preliminary data.</text>
</comment>
<evidence type="ECO:0000256" key="2">
    <source>
        <dbReference type="SAM" id="Phobius"/>
    </source>
</evidence>
<proteinExistence type="predicted"/>
<keyword evidence="5" id="KW-1185">Reference proteome</keyword>
<protein>
    <recommendedName>
        <fullName evidence="3">DUF6594 domain-containing protein</fullName>
    </recommendedName>
</protein>
<feature type="transmembrane region" description="Helical" evidence="2">
    <location>
        <begin position="336"/>
        <end position="353"/>
    </location>
</feature>
<evidence type="ECO:0000313" key="5">
    <source>
        <dbReference type="Proteomes" id="UP001301958"/>
    </source>
</evidence>
<evidence type="ECO:0000259" key="3">
    <source>
        <dbReference type="Pfam" id="PF20237"/>
    </source>
</evidence>
<reference evidence="4" key="1">
    <citation type="journal article" date="2023" name="Mol. Phylogenet. Evol.">
        <title>Genome-scale phylogeny and comparative genomics of the fungal order Sordariales.</title>
        <authorList>
            <person name="Hensen N."/>
            <person name="Bonometti L."/>
            <person name="Westerberg I."/>
            <person name="Brannstrom I.O."/>
            <person name="Guillou S."/>
            <person name="Cros-Aarteil S."/>
            <person name="Calhoun S."/>
            <person name="Haridas S."/>
            <person name="Kuo A."/>
            <person name="Mondo S."/>
            <person name="Pangilinan J."/>
            <person name="Riley R."/>
            <person name="LaButti K."/>
            <person name="Andreopoulos B."/>
            <person name="Lipzen A."/>
            <person name="Chen C."/>
            <person name="Yan M."/>
            <person name="Daum C."/>
            <person name="Ng V."/>
            <person name="Clum A."/>
            <person name="Steindorff A."/>
            <person name="Ohm R.A."/>
            <person name="Martin F."/>
            <person name="Silar P."/>
            <person name="Natvig D.O."/>
            <person name="Lalanne C."/>
            <person name="Gautier V."/>
            <person name="Ament-Velasquez S.L."/>
            <person name="Kruys A."/>
            <person name="Hutchinson M.I."/>
            <person name="Powell A.J."/>
            <person name="Barry K."/>
            <person name="Miller A.N."/>
            <person name="Grigoriev I.V."/>
            <person name="Debuchy R."/>
            <person name="Gladieux P."/>
            <person name="Hiltunen Thoren M."/>
            <person name="Johannesson H."/>
        </authorList>
    </citation>
    <scope>NUCLEOTIDE SEQUENCE</scope>
    <source>
        <strain evidence="4">CBS 990.96</strain>
    </source>
</reference>
<evidence type="ECO:0000256" key="1">
    <source>
        <dbReference type="SAM" id="MobiDB-lite"/>
    </source>
</evidence>
<dbReference type="Proteomes" id="UP001301958">
    <property type="component" value="Unassembled WGS sequence"/>
</dbReference>
<evidence type="ECO:0000313" key="4">
    <source>
        <dbReference type="EMBL" id="KAK4232445.1"/>
    </source>
</evidence>
<keyword evidence="2" id="KW-1133">Transmembrane helix</keyword>
<feature type="region of interest" description="Disordered" evidence="1">
    <location>
        <begin position="1"/>
        <end position="81"/>
    </location>
</feature>
<keyword evidence="2" id="KW-0472">Membrane</keyword>
<gene>
    <name evidence="4" type="ORF">QBC38DRAFT_279</name>
</gene>
<feature type="transmembrane region" description="Helical" evidence="2">
    <location>
        <begin position="273"/>
        <end position="296"/>
    </location>
</feature>
<organism evidence="4 5">
    <name type="scientific">Podospora fimiseda</name>
    <dbReference type="NCBI Taxonomy" id="252190"/>
    <lineage>
        <taxon>Eukaryota</taxon>
        <taxon>Fungi</taxon>
        <taxon>Dikarya</taxon>
        <taxon>Ascomycota</taxon>
        <taxon>Pezizomycotina</taxon>
        <taxon>Sordariomycetes</taxon>
        <taxon>Sordariomycetidae</taxon>
        <taxon>Sordariales</taxon>
        <taxon>Podosporaceae</taxon>
        <taxon>Podospora</taxon>
    </lineage>
</organism>
<dbReference type="InterPro" id="IPR046529">
    <property type="entry name" value="DUF6594"/>
</dbReference>
<sequence>MTNSPIEEMDPADLAERGELEQSISNKETISSGIEGSTKLSNPDVVEASKAEDTEEEEDKESRQDQQTQEEHINDATGHTGCARRRQASREWLFCAACEREFCLAIDHWCYKLRRTRLAIEEHERRNREEGLEDYKEHLPNNEYGKEKERLMNQLTMELAKFGDLVCKFNGIMSQQPPRVRHLNDFRVWAWTRIADDPVDEPCGAENYRVFGRAQSTIEGLIVDAYLAITGAWYRVFYNFLPRILYRRPATEKMVVNEEQEEKVEFSFLNYSIFHIFSHLFVVSLALIFLILPLVLMYLFNLTLLGGVVMTVVFCLLFCVGSFVFAGNNINTDHKFLLLFAYTGVMATMLSKFHDGDGASGGHCAA</sequence>